<dbReference type="InterPro" id="IPR035906">
    <property type="entry name" value="MetI-like_sf"/>
</dbReference>
<dbReference type="PANTHER" id="PTHR30151">
    <property type="entry name" value="ALKANE SULFONATE ABC TRANSPORTER-RELATED, MEMBRANE SUBUNIT"/>
    <property type="match status" value="1"/>
</dbReference>
<dbReference type="Gene3D" id="1.10.3720.10">
    <property type="entry name" value="MetI-like"/>
    <property type="match status" value="1"/>
</dbReference>
<dbReference type="SUPFAM" id="SSF161098">
    <property type="entry name" value="MetI-like"/>
    <property type="match status" value="1"/>
</dbReference>
<dbReference type="EMBL" id="CP000492">
    <property type="protein sequence ID" value="ABL64215.1"/>
    <property type="molecule type" value="Genomic_DNA"/>
</dbReference>
<dbReference type="AlphaFoldDB" id="A1BCT8"/>
<feature type="transmembrane region" description="Helical" evidence="7">
    <location>
        <begin position="124"/>
        <end position="153"/>
    </location>
</feature>
<feature type="transmembrane region" description="Helical" evidence="7">
    <location>
        <begin position="237"/>
        <end position="259"/>
    </location>
</feature>
<dbReference type="Pfam" id="PF00528">
    <property type="entry name" value="BPD_transp_1"/>
    <property type="match status" value="1"/>
</dbReference>
<dbReference type="GO" id="GO:0042918">
    <property type="term" value="P:alkanesulfonate transmembrane transport"/>
    <property type="evidence" value="ECO:0007669"/>
    <property type="project" value="UniProtKB-ARBA"/>
</dbReference>
<evidence type="ECO:0000256" key="7">
    <source>
        <dbReference type="RuleBase" id="RU363032"/>
    </source>
</evidence>
<evidence type="ECO:0000259" key="8">
    <source>
        <dbReference type="PROSITE" id="PS50928"/>
    </source>
</evidence>
<keyword evidence="5 7" id="KW-1133">Transmembrane helix</keyword>
<evidence type="ECO:0000256" key="2">
    <source>
        <dbReference type="ARBA" id="ARBA00022448"/>
    </source>
</evidence>
<evidence type="ECO:0000313" key="9">
    <source>
        <dbReference type="EMBL" id="ABL64215.1"/>
    </source>
</evidence>
<dbReference type="KEGG" id="cph:Cpha266_0145"/>
<dbReference type="FunFam" id="1.10.3720.10:FF:000003">
    <property type="entry name" value="Aliphatic sulfonate ABC transporter permease"/>
    <property type="match status" value="1"/>
</dbReference>
<dbReference type="RefSeq" id="WP_011744055.1">
    <property type="nucleotide sequence ID" value="NC_008639.1"/>
</dbReference>
<keyword evidence="3" id="KW-1003">Cell membrane</keyword>
<comment type="subcellular location">
    <subcellularLocation>
        <location evidence="1 7">Cell membrane</location>
        <topology evidence="1 7">Multi-pass membrane protein</topology>
    </subcellularLocation>
</comment>
<feature type="transmembrane region" description="Helical" evidence="7">
    <location>
        <begin position="24"/>
        <end position="45"/>
    </location>
</feature>
<dbReference type="Proteomes" id="UP000008701">
    <property type="component" value="Chromosome"/>
</dbReference>
<evidence type="ECO:0000256" key="5">
    <source>
        <dbReference type="ARBA" id="ARBA00022989"/>
    </source>
</evidence>
<dbReference type="PANTHER" id="PTHR30151:SF25">
    <property type="entry name" value="TAURINE TRANSPORT SYSTEM PERMEASE PROTEIN TAUC"/>
    <property type="match status" value="1"/>
</dbReference>
<reference evidence="9 10" key="1">
    <citation type="submission" date="2006-12" db="EMBL/GenBank/DDBJ databases">
        <title>Complete sequence of Chlorobium phaeobacteroides DSM 266.</title>
        <authorList>
            <consortium name="US DOE Joint Genome Institute"/>
            <person name="Copeland A."/>
            <person name="Lucas S."/>
            <person name="Lapidus A."/>
            <person name="Barry K."/>
            <person name="Detter J.C."/>
            <person name="Glavina del Rio T."/>
            <person name="Hammon N."/>
            <person name="Israni S."/>
            <person name="Pitluck S."/>
            <person name="Goltsman E."/>
            <person name="Schmutz J."/>
            <person name="Larimer F."/>
            <person name="Land M."/>
            <person name="Hauser L."/>
            <person name="Mikhailova N."/>
            <person name="Li T."/>
            <person name="Overmann J."/>
            <person name="Bryant D.A."/>
            <person name="Richardson P."/>
        </authorList>
    </citation>
    <scope>NUCLEOTIDE SEQUENCE [LARGE SCALE GENOMIC DNA]</scope>
    <source>
        <strain evidence="9 10">DSM 266</strain>
    </source>
</reference>
<dbReference type="HOGENOM" id="CLU_046113_1_1_10"/>
<dbReference type="PROSITE" id="PS50928">
    <property type="entry name" value="ABC_TM1"/>
    <property type="match status" value="1"/>
</dbReference>
<dbReference type="InterPro" id="IPR000515">
    <property type="entry name" value="MetI-like"/>
</dbReference>
<protein>
    <submittedName>
        <fullName evidence="9">Binding-protein-dependent transport systems inner membrane component</fullName>
    </submittedName>
</protein>
<evidence type="ECO:0000256" key="4">
    <source>
        <dbReference type="ARBA" id="ARBA00022692"/>
    </source>
</evidence>
<evidence type="ECO:0000313" key="10">
    <source>
        <dbReference type="Proteomes" id="UP000008701"/>
    </source>
</evidence>
<keyword evidence="4 7" id="KW-0812">Transmembrane</keyword>
<dbReference type="eggNOG" id="COG0600">
    <property type="taxonomic scope" value="Bacteria"/>
</dbReference>
<keyword evidence="6 7" id="KW-0472">Membrane</keyword>
<accession>A1BCT8</accession>
<evidence type="ECO:0000256" key="1">
    <source>
        <dbReference type="ARBA" id="ARBA00004651"/>
    </source>
</evidence>
<evidence type="ECO:0000256" key="6">
    <source>
        <dbReference type="ARBA" id="ARBA00023136"/>
    </source>
</evidence>
<feature type="transmembrane region" description="Helical" evidence="7">
    <location>
        <begin position="204"/>
        <end position="225"/>
    </location>
</feature>
<dbReference type="OrthoDB" id="9804353at2"/>
<dbReference type="CDD" id="cd06261">
    <property type="entry name" value="TM_PBP2"/>
    <property type="match status" value="1"/>
</dbReference>
<keyword evidence="10" id="KW-1185">Reference proteome</keyword>
<feature type="transmembrane region" description="Helical" evidence="7">
    <location>
        <begin position="82"/>
        <end position="103"/>
    </location>
</feature>
<name>A1BCT8_CHLPD</name>
<feature type="domain" description="ABC transmembrane type-1" evidence="8">
    <location>
        <begin position="79"/>
        <end position="259"/>
    </location>
</feature>
<dbReference type="GO" id="GO:0010438">
    <property type="term" value="P:cellular response to sulfur starvation"/>
    <property type="evidence" value="ECO:0007669"/>
    <property type="project" value="TreeGrafter"/>
</dbReference>
<organism evidence="9 10">
    <name type="scientific">Chlorobium phaeobacteroides (strain DSM 266 / SMG 266 / 2430)</name>
    <dbReference type="NCBI Taxonomy" id="290317"/>
    <lineage>
        <taxon>Bacteria</taxon>
        <taxon>Pseudomonadati</taxon>
        <taxon>Chlorobiota</taxon>
        <taxon>Chlorobiia</taxon>
        <taxon>Chlorobiales</taxon>
        <taxon>Chlorobiaceae</taxon>
        <taxon>Chlorobium/Pelodictyon group</taxon>
        <taxon>Chlorobium</taxon>
    </lineage>
</organism>
<keyword evidence="2 7" id="KW-0813">Transport</keyword>
<sequence length="266" mass="29514">MAKQNDTSNKGSQEMTARLADRGFYLLGVVLFMIVWQIASALKLFGADFSESFSPLAAMLALFEMIKNGELIHHALPSLRRVLTGLSLAVVVALPLGVLVGYFKRIEQLTYVVFQFMRMISPLAWMPIAIIIFGVGDVAVIFLLWLVAIWPLILNTSHGAGRVSPLWVNMAKTMGAKDSGILRKVIIPAAVPDMLTGLRLAVGVSWIILVPAEMLGVPDGLGYFILDTRDRFRYDQLMATIMAIGMIGYLLDSANRWLIHKFSWKM</sequence>
<dbReference type="GO" id="GO:0005886">
    <property type="term" value="C:plasma membrane"/>
    <property type="evidence" value="ECO:0007669"/>
    <property type="project" value="UniProtKB-SubCell"/>
</dbReference>
<evidence type="ECO:0000256" key="3">
    <source>
        <dbReference type="ARBA" id="ARBA00022475"/>
    </source>
</evidence>
<gene>
    <name evidence="9" type="ordered locus">Cpha266_0145</name>
</gene>
<proteinExistence type="inferred from homology"/>
<comment type="similarity">
    <text evidence="7">Belongs to the binding-protein-dependent transport system permease family.</text>
</comment>
<dbReference type="STRING" id="290317.Cpha266_0145"/>